<dbReference type="EnsemblPlants" id="OPUNC07G23190.1">
    <property type="protein sequence ID" value="OPUNC07G23190.1"/>
    <property type="gene ID" value="OPUNC07G23190"/>
</dbReference>
<name>A0A0E0LP69_ORYPU</name>
<evidence type="ECO:0000313" key="1">
    <source>
        <dbReference type="EnsemblPlants" id="OPUNC07G23190.1"/>
    </source>
</evidence>
<evidence type="ECO:0000313" key="2">
    <source>
        <dbReference type="Proteomes" id="UP000026962"/>
    </source>
</evidence>
<reference evidence="1" key="1">
    <citation type="submission" date="2015-04" db="UniProtKB">
        <authorList>
            <consortium name="EnsemblPlants"/>
        </authorList>
    </citation>
    <scope>IDENTIFICATION</scope>
</reference>
<dbReference type="AlphaFoldDB" id="A0A0E0LP69"/>
<dbReference type="Proteomes" id="UP000026962">
    <property type="component" value="Chromosome 7"/>
</dbReference>
<dbReference type="HOGENOM" id="CLU_2562357_0_0_1"/>
<sequence length="82" mass="9137">MTRRARRDGAGSSRRRRGRIISRPFLNSITSACPATFGSKQSTSELNDSLESRNAFISLSNMLINLAIVCVEVIDRFYSPLT</sequence>
<reference evidence="1" key="2">
    <citation type="submission" date="2018-05" db="EMBL/GenBank/DDBJ databases">
        <title>OpunRS2 (Oryza punctata Reference Sequence Version 2).</title>
        <authorList>
            <person name="Zhang J."/>
            <person name="Kudrna D."/>
            <person name="Lee S."/>
            <person name="Talag J."/>
            <person name="Welchert J."/>
            <person name="Wing R.A."/>
        </authorList>
    </citation>
    <scope>NUCLEOTIDE SEQUENCE [LARGE SCALE GENOMIC DNA]</scope>
</reference>
<organism evidence="1">
    <name type="scientific">Oryza punctata</name>
    <name type="common">Red rice</name>
    <dbReference type="NCBI Taxonomy" id="4537"/>
    <lineage>
        <taxon>Eukaryota</taxon>
        <taxon>Viridiplantae</taxon>
        <taxon>Streptophyta</taxon>
        <taxon>Embryophyta</taxon>
        <taxon>Tracheophyta</taxon>
        <taxon>Spermatophyta</taxon>
        <taxon>Magnoliopsida</taxon>
        <taxon>Liliopsida</taxon>
        <taxon>Poales</taxon>
        <taxon>Poaceae</taxon>
        <taxon>BOP clade</taxon>
        <taxon>Oryzoideae</taxon>
        <taxon>Oryzeae</taxon>
        <taxon>Oryzinae</taxon>
        <taxon>Oryza</taxon>
    </lineage>
</organism>
<keyword evidence="2" id="KW-1185">Reference proteome</keyword>
<protein>
    <submittedName>
        <fullName evidence="1">Uncharacterized protein</fullName>
    </submittedName>
</protein>
<accession>A0A0E0LP69</accession>
<dbReference type="Gramene" id="OPUNC07G23190.1">
    <property type="protein sequence ID" value="OPUNC07G23190.1"/>
    <property type="gene ID" value="OPUNC07G23190"/>
</dbReference>
<proteinExistence type="predicted"/>